<keyword evidence="3" id="KW-1185">Reference proteome</keyword>
<dbReference type="PANTHER" id="PTHR33055:SF13">
    <property type="entry name" value="TRANSPOSASE"/>
    <property type="match status" value="1"/>
</dbReference>
<dbReference type="OrthoDB" id="3191145at2"/>
<dbReference type="AlphaFoldDB" id="A0A1I7LKL6"/>
<dbReference type="GO" id="GO:0003677">
    <property type="term" value="F:DNA binding"/>
    <property type="evidence" value="ECO:0007669"/>
    <property type="project" value="InterPro"/>
</dbReference>
<dbReference type="Pfam" id="PF01548">
    <property type="entry name" value="DEDD_Tnp_IS110"/>
    <property type="match status" value="1"/>
</dbReference>
<protein>
    <submittedName>
        <fullName evidence="2">Transposase</fullName>
    </submittedName>
</protein>
<dbReference type="GO" id="GO:0006313">
    <property type="term" value="P:DNA transposition"/>
    <property type="evidence" value="ECO:0007669"/>
    <property type="project" value="InterPro"/>
</dbReference>
<evidence type="ECO:0000313" key="2">
    <source>
        <dbReference type="EMBL" id="SFV10143.1"/>
    </source>
</evidence>
<evidence type="ECO:0000259" key="1">
    <source>
        <dbReference type="Pfam" id="PF01548"/>
    </source>
</evidence>
<name>A0A1I7LKL6_9BACL</name>
<dbReference type="InterPro" id="IPR002525">
    <property type="entry name" value="Transp_IS110-like_N"/>
</dbReference>
<feature type="non-terminal residue" evidence="2">
    <location>
        <position position="144"/>
    </location>
</feature>
<gene>
    <name evidence="2" type="ORF">SAMN05421543_1791</name>
</gene>
<proteinExistence type="predicted"/>
<accession>A0A1I7LKL6</accession>
<dbReference type="RefSeq" id="WP_139234817.1">
    <property type="nucleotide sequence ID" value="NZ_FPBV01000079.1"/>
</dbReference>
<sequence>MKHITKYVGLDVSKETIAVAVAESGRGEARFVGTIPNTVEAIRKLVRQLSGENVRLEFCYEAGPTGYGLYRLLRAMDLSCFVVAPSLIPVRQGDRVKTDRRDALRLAQLLRAGELTPVWVPAEADETLRDLVRAREDVLEDRLR</sequence>
<dbReference type="EMBL" id="FPBV01000079">
    <property type="protein sequence ID" value="SFV10143.1"/>
    <property type="molecule type" value="Genomic_DNA"/>
</dbReference>
<reference evidence="3" key="1">
    <citation type="submission" date="2016-10" db="EMBL/GenBank/DDBJ databases">
        <authorList>
            <person name="Varghese N."/>
        </authorList>
    </citation>
    <scope>NUCLEOTIDE SEQUENCE [LARGE SCALE GENOMIC DNA]</scope>
    <source>
        <strain evidence="3">DSM 17980</strain>
    </source>
</reference>
<organism evidence="2 3">
    <name type="scientific">Alicyclobacillus macrosporangiidus</name>
    <dbReference type="NCBI Taxonomy" id="392015"/>
    <lineage>
        <taxon>Bacteria</taxon>
        <taxon>Bacillati</taxon>
        <taxon>Bacillota</taxon>
        <taxon>Bacilli</taxon>
        <taxon>Bacillales</taxon>
        <taxon>Alicyclobacillaceae</taxon>
        <taxon>Alicyclobacillus</taxon>
    </lineage>
</organism>
<dbReference type="Proteomes" id="UP000183508">
    <property type="component" value="Unassembled WGS sequence"/>
</dbReference>
<dbReference type="GO" id="GO:0004803">
    <property type="term" value="F:transposase activity"/>
    <property type="evidence" value="ECO:0007669"/>
    <property type="project" value="InterPro"/>
</dbReference>
<feature type="domain" description="Transposase IS110-like N-terminal" evidence="1">
    <location>
        <begin position="8"/>
        <end position="144"/>
    </location>
</feature>
<dbReference type="PANTHER" id="PTHR33055">
    <property type="entry name" value="TRANSPOSASE FOR INSERTION SEQUENCE ELEMENT IS1111A"/>
    <property type="match status" value="1"/>
</dbReference>
<evidence type="ECO:0000313" key="3">
    <source>
        <dbReference type="Proteomes" id="UP000183508"/>
    </source>
</evidence>
<dbReference type="InterPro" id="IPR047650">
    <property type="entry name" value="Transpos_IS110"/>
</dbReference>